<dbReference type="AlphaFoldDB" id="A0A392QBA6"/>
<evidence type="ECO:0000313" key="1">
    <source>
        <dbReference type="EMBL" id="MCI20545.1"/>
    </source>
</evidence>
<dbReference type="EMBL" id="LXQA010120401">
    <property type="protein sequence ID" value="MCI20545.1"/>
    <property type="molecule type" value="Genomic_DNA"/>
</dbReference>
<dbReference type="Proteomes" id="UP000265520">
    <property type="component" value="Unassembled WGS sequence"/>
</dbReference>
<accession>A0A392QBA6</accession>
<comment type="caution">
    <text evidence="1">The sequence shown here is derived from an EMBL/GenBank/DDBJ whole genome shotgun (WGS) entry which is preliminary data.</text>
</comment>
<evidence type="ECO:0000313" key="2">
    <source>
        <dbReference type="Proteomes" id="UP000265520"/>
    </source>
</evidence>
<name>A0A392QBA6_9FABA</name>
<organism evidence="1 2">
    <name type="scientific">Trifolium medium</name>
    <dbReference type="NCBI Taxonomy" id="97028"/>
    <lineage>
        <taxon>Eukaryota</taxon>
        <taxon>Viridiplantae</taxon>
        <taxon>Streptophyta</taxon>
        <taxon>Embryophyta</taxon>
        <taxon>Tracheophyta</taxon>
        <taxon>Spermatophyta</taxon>
        <taxon>Magnoliopsida</taxon>
        <taxon>eudicotyledons</taxon>
        <taxon>Gunneridae</taxon>
        <taxon>Pentapetalae</taxon>
        <taxon>rosids</taxon>
        <taxon>fabids</taxon>
        <taxon>Fabales</taxon>
        <taxon>Fabaceae</taxon>
        <taxon>Papilionoideae</taxon>
        <taxon>50 kb inversion clade</taxon>
        <taxon>NPAAA clade</taxon>
        <taxon>Hologalegina</taxon>
        <taxon>IRL clade</taxon>
        <taxon>Trifolieae</taxon>
        <taxon>Trifolium</taxon>
    </lineage>
</organism>
<reference evidence="1 2" key="1">
    <citation type="journal article" date="2018" name="Front. Plant Sci.">
        <title>Red Clover (Trifolium pratense) and Zigzag Clover (T. medium) - A Picture of Genomic Similarities and Differences.</title>
        <authorList>
            <person name="Dluhosova J."/>
            <person name="Istvanek J."/>
            <person name="Nedelnik J."/>
            <person name="Repkova J."/>
        </authorList>
    </citation>
    <scope>NUCLEOTIDE SEQUENCE [LARGE SCALE GENOMIC DNA]</scope>
    <source>
        <strain evidence="2">cv. 10/8</strain>
        <tissue evidence="1">Leaf</tissue>
    </source>
</reference>
<feature type="non-terminal residue" evidence="1">
    <location>
        <position position="1"/>
    </location>
</feature>
<keyword evidence="2" id="KW-1185">Reference proteome</keyword>
<sequence length="40" mass="4143">FPVNMMVTMVLNCFAEAVTVAIIADAIVEVTATCIAAVTV</sequence>
<proteinExistence type="predicted"/>
<protein>
    <submittedName>
        <fullName evidence="1">Uncharacterized protein</fullName>
    </submittedName>
</protein>